<dbReference type="Proteomes" id="UP000244335">
    <property type="component" value="Unassembled WGS sequence"/>
</dbReference>
<accession>A0AA92H8F0</accession>
<dbReference type="EMBL" id="QDFR01000005">
    <property type="protein sequence ID" value="PVE52369.1"/>
    <property type="molecule type" value="Genomic_DNA"/>
</dbReference>
<protein>
    <recommendedName>
        <fullName evidence="3">Pre-toxin TG domain-containing protein</fullName>
    </recommendedName>
</protein>
<comment type="caution">
    <text evidence="1">The sequence shown here is derived from an EMBL/GenBank/DDBJ whole genome shotgun (WGS) entry which is preliminary data.</text>
</comment>
<proteinExistence type="predicted"/>
<evidence type="ECO:0000313" key="2">
    <source>
        <dbReference type="Proteomes" id="UP000244335"/>
    </source>
</evidence>
<dbReference type="AlphaFoldDB" id="A0AA92H8F0"/>
<gene>
    <name evidence="1" type="ORF">DC430_16145</name>
</gene>
<sequence>MSETYKAELKDGIWSNVKQMAKDDPAIITDVAGIFDPTGAADLTSAGIRAVKGDWWGALFSAVSAVPFGDLIGKSKLLARYGPKGAKLGGAIASYFGKSAKALQESLVGMKGAKAAIAARKRALEKVREAMKKKRAKKNCAECKKVPNGRMPANGKNGNWTDAAGNKIAQPADGNGFFKFSETKTLPDGTKVDGIAYKDGFPDFDKYVVGGKQDISVVTGDAATDARTLQRELGVANPGHSDYVLNHFEDGTVGYVPRVVHDTAGGGVAHVGGASMIDSPLF</sequence>
<reference evidence="1 2" key="1">
    <citation type="submission" date="2018-04" db="EMBL/GenBank/DDBJ databases">
        <authorList>
            <person name="Hagen T."/>
        </authorList>
    </citation>
    <scope>NUCLEOTIDE SEQUENCE [LARGE SCALE GENOMIC DNA]</scope>
    <source>
        <strain evidence="1 2">TPD7009</strain>
    </source>
</reference>
<organism evidence="1 2">
    <name type="scientific">Rhizobium rhizogenes</name>
    <name type="common">Agrobacterium rhizogenes</name>
    <dbReference type="NCBI Taxonomy" id="359"/>
    <lineage>
        <taxon>Bacteria</taxon>
        <taxon>Pseudomonadati</taxon>
        <taxon>Pseudomonadota</taxon>
        <taxon>Alphaproteobacteria</taxon>
        <taxon>Hyphomicrobiales</taxon>
        <taxon>Rhizobiaceae</taxon>
        <taxon>Rhizobium/Agrobacterium group</taxon>
        <taxon>Rhizobium</taxon>
    </lineage>
</organism>
<name>A0AA92H8F0_RHIRH</name>
<evidence type="ECO:0000313" key="1">
    <source>
        <dbReference type="EMBL" id="PVE52369.1"/>
    </source>
</evidence>
<evidence type="ECO:0008006" key="3">
    <source>
        <dbReference type="Google" id="ProtNLM"/>
    </source>
</evidence>